<comment type="caution">
    <text evidence="1">The sequence shown here is derived from an EMBL/GenBank/DDBJ whole genome shotgun (WGS) entry which is preliminary data.</text>
</comment>
<evidence type="ECO:0000313" key="1">
    <source>
        <dbReference type="EMBL" id="KYD21279.1"/>
    </source>
</evidence>
<name>A0A150MAP0_9BACL</name>
<protein>
    <submittedName>
        <fullName evidence="1">Uncharacterized protein</fullName>
    </submittedName>
</protein>
<evidence type="ECO:0000313" key="2">
    <source>
        <dbReference type="Proteomes" id="UP000075324"/>
    </source>
</evidence>
<gene>
    <name evidence="1" type="ORF">B4110_1449</name>
</gene>
<sequence length="38" mass="4463">MLDREKILLLPMLVHFLFQMVLLNVNVDKLDKIKGNPI</sequence>
<proteinExistence type="predicted"/>
<accession>A0A150MAP0</accession>
<dbReference type="AlphaFoldDB" id="A0A150MAP0"/>
<dbReference type="EMBL" id="LQYW01000191">
    <property type="protein sequence ID" value="KYD21279.1"/>
    <property type="molecule type" value="Genomic_DNA"/>
</dbReference>
<organism evidence="1 2">
    <name type="scientific">Parageobacillus toebii</name>
    <dbReference type="NCBI Taxonomy" id="153151"/>
    <lineage>
        <taxon>Bacteria</taxon>
        <taxon>Bacillati</taxon>
        <taxon>Bacillota</taxon>
        <taxon>Bacilli</taxon>
        <taxon>Bacillales</taxon>
        <taxon>Anoxybacillaceae</taxon>
        <taxon>Parageobacillus</taxon>
    </lineage>
</organism>
<reference evidence="1 2" key="1">
    <citation type="submission" date="2016-01" db="EMBL/GenBank/DDBJ databases">
        <title>Draft Genome Sequences of Seven Thermophilic Sporeformers Isolated from Foods.</title>
        <authorList>
            <person name="Berendsen E.M."/>
            <person name="Wells-Bennik M.H."/>
            <person name="Krawcyk A.O."/>
            <person name="De Jong A."/>
            <person name="Holsappel S."/>
            <person name="Eijlander R.T."/>
            <person name="Kuipers O.P."/>
        </authorList>
    </citation>
    <scope>NUCLEOTIDE SEQUENCE [LARGE SCALE GENOMIC DNA]</scope>
    <source>
        <strain evidence="1 2">B4110</strain>
    </source>
</reference>
<dbReference type="Proteomes" id="UP000075324">
    <property type="component" value="Unassembled WGS sequence"/>
</dbReference>